<dbReference type="InterPro" id="IPR012337">
    <property type="entry name" value="RNaseH-like_sf"/>
</dbReference>
<proteinExistence type="predicted"/>
<dbReference type="Gene3D" id="3.30.420.10">
    <property type="entry name" value="Ribonuclease H-like superfamily/Ribonuclease H"/>
    <property type="match status" value="1"/>
</dbReference>
<evidence type="ECO:0000313" key="2">
    <source>
        <dbReference type="Proteomes" id="UP000813463"/>
    </source>
</evidence>
<dbReference type="Pfam" id="PF13966">
    <property type="entry name" value="zf-RVT"/>
    <property type="match status" value="1"/>
</dbReference>
<dbReference type="CDD" id="cd01650">
    <property type="entry name" value="RT_nLTR_like"/>
    <property type="match status" value="1"/>
</dbReference>
<dbReference type="Pfam" id="PF13456">
    <property type="entry name" value="RVT_3"/>
    <property type="match status" value="1"/>
</dbReference>
<dbReference type="PANTHER" id="PTHR33116">
    <property type="entry name" value="REVERSE TRANSCRIPTASE ZINC-BINDING DOMAIN-CONTAINING PROTEIN-RELATED-RELATED"/>
    <property type="match status" value="1"/>
</dbReference>
<dbReference type="InterPro" id="IPR043502">
    <property type="entry name" value="DNA/RNA_pol_sf"/>
</dbReference>
<accession>A0ABM3RGY8</accession>
<dbReference type="Pfam" id="PF00078">
    <property type="entry name" value="RVT_1"/>
    <property type="match status" value="1"/>
</dbReference>
<dbReference type="PANTHER" id="PTHR33116:SF78">
    <property type="entry name" value="OS12G0587133 PROTEIN"/>
    <property type="match status" value="1"/>
</dbReference>
<dbReference type="InterPro" id="IPR044730">
    <property type="entry name" value="RNase_H-like_dom_plant"/>
</dbReference>
<dbReference type="InterPro" id="IPR036397">
    <property type="entry name" value="RNaseH_sf"/>
</dbReference>
<reference evidence="2" key="1">
    <citation type="journal article" date="2021" name="Nat. Commun.">
        <title>Genomic analyses provide insights into spinach domestication and the genetic basis of agronomic traits.</title>
        <authorList>
            <person name="Cai X."/>
            <person name="Sun X."/>
            <person name="Xu C."/>
            <person name="Sun H."/>
            <person name="Wang X."/>
            <person name="Ge C."/>
            <person name="Zhang Z."/>
            <person name="Wang Q."/>
            <person name="Fei Z."/>
            <person name="Jiao C."/>
            <person name="Wang Q."/>
        </authorList>
    </citation>
    <scope>NUCLEOTIDE SEQUENCE [LARGE SCALE GENOMIC DNA]</scope>
    <source>
        <strain evidence="2">cv. Varoflay</strain>
    </source>
</reference>
<keyword evidence="2" id="KW-1185">Reference proteome</keyword>
<dbReference type="CDD" id="cd06222">
    <property type="entry name" value="RNase_H_like"/>
    <property type="match status" value="1"/>
</dbReference>
<dbReference type="GeneID" id="110805799"/>
<dbReference type="InterPro" id="IPR026960">
    <property type="entry name" value="RVT-Znf"/>
</dbReference>
<dbReference type="InterPro" id="IPR000477">
    <property type="entry name" value="RT_dom"/>
</dbReference>
<gene>
    <name evidence="3" type="primary">LOC110805799</name>
</gene>
<sequence length="1298" mass="145891">MVSLGSSCQKLSSLSFSGSCGVDAEGLSGGLLLLWSSNVQISPISVSSRFVLCSCTNVVDNEISYMLFVYGAPHLQDRYLVWNDIAAIILNYPNILLIGDFNQVEFLNDKLGGSRVIPGRLEFIQWRLENGLIDIPFSGSPFTWTNNHHDNTVSFERLDKAYASSDWLRMCPDASVIHQPIFLSDHSAIILSSDAAVCARRPYRIENWCLHAKPVVEFVISTWNQHFLGSPMFALCSKLSLIRNFLLTWCVQNRRLWGINWREVNSMVATAASSIAPSPSASLFITSKNECVARTQAMFMYWRQRCKIKWDAFGDIHSRLIFASVQARKRKNFIHSLQNNEGTTVRDGPQLRQLISDFYLDLFEAHKPDVPPLEYDWGSLHLPSLSVEDKGLLMSPFSGNDIRHAMFHISDNKSPGPDGFSAAFFKLHWNVVGDHVIQAIQFFFAHGFMLKNWNRTFLILLPKVLYPESVSQFPPIGLCNVIYKCIAKCLTHRMRLVLPSLISDTQNAFVPGRLMSDECLVAHELMSYINRIKAKKKFWAVVKLDMNKAYDRVRWDFLFQALHEFGFPPYWVNIIRQCVTSVSYQVLVNGEPSRSFTPKCGLRQGDPLSPYLFVLCMEVMSALLRRAEQEHLIQGISVCRGAPSISHLFFADDSLLFFRVSPRECDQVISILEEFSGLLGQVINYQKSFVKFSPNTPQDYRDYLAASLRLGQRSSLGPYLGVPVDIGRSKCSVFFDLVDIIARKLANFSSLHLSAAAKLVVINSVLVASITHVLSVFLIPKSICDRIDSLCLRFWWRSSAASKGMAMVSSSLLHLPKGMGGLGVRKISTFNQALLAKTAWRIVHHPQLLVSRLYQTRYPALAIHPPSTRVSCPSWGFRSLSRGFQVLDQGIAWKPSAGSRIRILQDTWVSMDRISFRSSVNGLDCPTHVSSLLDPRSYAWNIGMVRRFFLDKISSQILALERPTSETDDFLYWKFALDGKFTVRSAYAMLLRSSHHAAGVTSLPSSSWWKHFWGLDIIPRFKLFFWKLLHQALPLATFLCQRGLPVDPLCSLCNQDPESDLHLFRDCPLLLNLWSSGPLRMFCPSVALDRFIPLCVKFVNNLSSGPLAFHVMVEGWRGRCFEVRLLRRSSKESPLFQGSSSRVTAISGLSNLSAGPTGITVDICLLSDGAWVSSNNNAGIGWILQDPISLIQLGGGAQACVLASALQAELIACLRGVQMAVRRGYSRLLIYSDSSILVGLLNGSSPGPVSVIRLVCQLRDTLHSLTWFSVRKVSRQLIYPAHILATSARRRQLLCHHF</sequence>
<dbReference type="Proteomes" id="UP000813463">
    <property type="component" value="Chromosome 3"/>
</dbReference>
<protein>
    <recommendedName>
        <fullName evidence="1">Reverse transcriptase domain-containing protein</fullName>
    </recommendedName>
</protein>
<dbReference type="InterPro" id="IPR002156">
    <property type="entry name" value="RNaseH_domain"/>
</dbReference>
<dbReference type="SUPFAM" id="SSF56672">
    <property type="entry name" value="DNA/RNA polymerases"/>
    <property type="match status" value="1"/>
</dbReference>
<evidence type="ECO:0000259" key="1">
    <source>
        <dbReference type="PROSITE" id="PS50878"/>
    </source>
</evidence>
<reference evidence="3" key="2">
    <citation type="submission" date="2025-08" db="UniProtKB">
        <authorList>
            <consortium name="RefSeq"/>
        </authorList>
    </citation>
    <scope>IDENTIFICATION</scope>
    <source>
        <tissue evidence="3">Leaf</tissue>
    </source>
</reference>
<dbReference type="SUPFAM" id="SSF56219">
    <property type="entry name" value="DNase I-like"/>
    <property type="match status" value="1"/>
</dbReference>
<evidence type="ECO:0000313" key="3">
    <source>
        <dbReference type="RefSeq" id="XP_056694883.1"/>
    </source>
</evidence>
<dbReference type="Gene3D" id="3.60.10.10">
    <property type="entry name" value="Endonuclease/exonuclease/phosphatase"/>
    <property type="match status" value="1"/>
</dbReference>
<dbReference type="PROSITE" id="PS50878">
    <property type="entry name" value="RT_POL"/>
    <property type="match status" value="1"/>
</dbReference>
<organism evidence="2 3">
    <name type="scientific">Spinacia oleracea</name>
    <name type="common">Spinach</name>
    <dbReference type="NCBI Taxonomy" id="3562"/>
    <lineage>
        <taxon>Eukaryota</taxon>
        <taxon>Viridiplantae</taxon>
        <taxon>Streptophyta</taxon>
        <taxon>Embryophyta</taxon>
        <taxon>Tracheophyta</taxon>
        <taxon>Spermatophyta</taxon>
        <taxon>Magnoliopsida</taxon>
        <taxon>eudicotyledons</taxon>
        <taxon>Gunneridae</taxon>
        <taxon>Pentapetalae</taxon>
        <taxon>Caryophyllales</taxon>
        <taxon>Chenopodiaceae</taxon>
        <taxon>Chenopodioideae</taxon>
        <taxon>Anserineae</taxon>
        <taxon>Spinacia</taxon>
    </lineage>
</organism>
<dbReference type="RefSeq" id="XP_056694883.1">
    <property type="nucleotide sequence ID" value="XM_056838905.1"/>
</dbReference>
<dbReference type="SUPFAM" id="SSF53098">
    <property type="entry name" value="Ribonuclease H-like"/>
    <property type="match status" value="1"/>
</dbReference>
<feature type="domain" description="Reverse transcriptase" evidence="1">
    <location>
        <begin position="442"/>
        <end position="708"/>
    </location>
</feature>
<dbReference type="InterPro" id="IPR036691">
    <property type="entry name" value="Endo/exonu/phosph_ase_sf"/>
</dbReference>
<name>A0ABM3RGY8_SPIOL</name>